<comment type="caution">
    <text evidence="9">The sequence shown here is derived from an EMBL/GenBank/DDBJ whole genome shotgun (WGS) entry which is preliminary data.</text>
</comment>
<evidence type="ECO:0000313" key="9">
    <source>
        <dbReference type="EMBL" id="KMW12201.1"/>
    </source>
</evidence>
<reference evidence="9 10" key="1">
    <citation type="submission" date="2011-04" db="EMBL/GenBank/DDBJ databases">
        <title>The Genome Sequence of Clostridium citroniae WAL-19142.</title>
        <authorList>
            <consortium name="The Broad Institute Genome Sequencing Platform"/>
            <person name="Earl A."/>
            <person name="Ward D."/>
            <person name="Feldgarden M."/>
            <person name="Gevers D."/>
            <person name="Warren Y.A."/>
            <person name="Tyrrell K.L."/>
            <person name="Citron D.M."/>
            <person name="Goldstein E.J."/>
            <person name="Daigneault M."/>
            <person name="Allen-Vercoe E."/>
            <person name="Young S.K."/>
            <person name="Zeng Q."/>
            <person name="Gargeya S."/>
            <person name="Fitzgerald M."/>
            <person name="Haas B."/>
            <person name="Abouelleil A."/>
            <person name="Alvarado L."/>
            <person name="Arachchi H.M."/>
            <person name="Berlin A."/>
            <person name="Brown A."/>
            <person name="Chapman S.B."/>
            <person name="Chen Z."/>
            <person name="Dunbar C."/>
            <person name="Freedman E."/>
            <person name="Gearin G."/>
            <person name="Gellesch M."/>
            <person name="Goldberg J."/>
            <person name="Griggs A."/>
            <person name="Gujja S."/>
            <person name="Heilman E.R."/>
            <person name="Heiman D."/>
            <person name="Howarth C."/>
            <person name="Larson L."/>
            <person name="Lui A."/>
            <person name="MacDonald P.J."/>
            <person name="Mehta T."/>
            <person name="Montmayeur A."/>
            <person name="Murphy C."/>
            <person name="Neiman D."/>
            <person name="Pearson M."/>
            <person name="Priest M."/>
            <person name="Roberts A."/>
            <person name="Saif S."/>
            <person name="Shea T."/>
            <person name="Shenoy N."/>
            <person name="Sisk P."/>
            <person name="Stolte C."/>
            <person name="Sykes S."/>
            <person name="White J."/>
            <person name="Yandava C."/>
            <person name="Wortman J."/>
            <person name="Nusbaum C."/>
            <person name="Birren B."/>
        </authorList>
    </citation>
    <scope>NUCLEOTIDE SEQUENCE [LARGE SCALE GENOMIC DNA]</scope>
    <source>
        <strain evidence="9 10">WAL-19142</strain>
    </source>
</reference>
<protein>
    <recommendedName>
        <fullName evidence="8">ABC transmembrane type-1 domain-containing protein</fullName>
    </recommendedName>
</protein>
<dbReference type="PATRIC" id="fig|742734.4.peg.5731"/>
<dbReference type="AlphaFoldDB" id="A0A0J9BIZ4"/>
<dbReference type="EMBL" id="ADLK01000052">
    <property type="protein sequence ID" value="KMW12201.1"/>
    <property type="molecule type" value="Genomic_DNA"/>
</dbReference>
<evidence type="ECO:0000313" key="10">
    <source>
        <dbReference type="Proteomes" id="UP000037392"/>
    </source>
</evidence>
<dbReference type="GO" id="GO:0055085">
    <property type="term" value="P:transmembrane transport"/>
    <property type="evidence" value="ECO:0007669"/>
    <property type="project" value="InterPro"/>
</dbReference>
<evidence type="ECO:0000256" key="6">
    <source>
        <dbReference type="ARBA" id="ARBA00023136"/>
    </source>
</evidence>
<dbReference type="RefSeq" id="WP_007860169.1">
    <property type="nucleotide sequence ID" value="NZ_KQ235886.1"/>
</dbReference>
<dbReference type="PANTHER" id="PTHR30151:SF19">
    <property type="entry name" value="ABC TRANSPORTER PERMEASE"/>
    <property type="match status" value="1"/>
</dbReference>
<feature type="transmembrane region" description="Helical" evidence="7">
    <location>
        <begin position="101"/>
        <end position="119"/>
    </location>
</feature>
<feature type="transmembrane region" description="Helical" evidence="7">
    <location>
        <begin position="158"/>
        <end position="178"/>
    </location>
</feature>
<evidence type="ECO:0000256" key="4">
    <source>
        <dbReference type="ARBA" id="ARBA00022692"/>
    </source>
</evidence>
<dbReference type="PANTHER" id="PTHR30151">
    <property type="entry name" value="ALKANE SULFONATE ABC TRANSPORTER-RELATED, MEMBRANE SUBUNIT"/>
    <property type="match status" value="1"/>
</dbReference>
<proteinExistence type="inferred from homology"/>
<dbReference type="Pfam" id="PF00528">
    <property type="entry name" value="BPD_transp_1"/>
    <property type="match status" value="1"/>
</dbReference>
<keyword evidence="6 7" id="KW-0472">Membrane</keyword>
<evidence type="ECO:0000256" key="7">
    <source>
        <dbReference type="RuleBase" id="RU363032"/>
    </source>
</evidence>
<dbReference type="SUPFAM" id="SSF161098">
    <property type="entry name" value="MetI-like"/>
    <property type="match status" value="1"/>
</dbReference>
<keyword evidence="5 7" id="KW-1133">Transmembrane helix</keyword>
<sequence length="268" mass="29447">MNHNSPSYTIQEHGCRDCGACEMSVAQQAFVDREIRRHRQVTICRLMLLVLLLALWELAADMHWIDSFIFSSPTMIAKCLFNMTKDGSLFLHTGVTLLETLISFAVCTFFGLACALLLWSSKSVAQILEPFLVLLNSLPKSALAPLLIVWLGNNMRTIVVAAVSVAVFGSILTLYTGFSQMDTEKITLIYSLGGKRKDVLLKVLLPGSLPLVISNMKVNIGLCLVGVIIGDGVRIGAKILLAHQTDPGLNINKLHQVWSVFLNPSCTF</sequence>
<keyword evidence="2 7" id="KW-0813">Transport</keyword>
<evidence type="ECO:0000256" key="2">
    <source>
        <dbReference type="ARBA" id="ARBA00022448"/>
    </source>
</evidence>
<feature type="transmembrane region" description="Helical" evidence="7">
    <location>
        <begin position="46"/>
        <end position="65"/>
    </location>
</feature>
<accession>A0A0J9BIZ4</accession>
<comment type="similarity">
    <text evidence="7">Belongs to the binding-protein-dependent transport system permease family.</text>
</comment>
<name>A0A0J9BIZ4_9FIRM</name>
<evidence type="ECO:0000256" key="3">
    <source>
        <dbReference type="ARBA" id="ARBA00022475"/>
    </source>
</evidence>
<evidence type="ECO:0000256" key="1">
    <source>
        <dbReference type="ARBA" id="ARBA00004651"/>
    </source>
</evidence>
<gene>
    <name evidence="9" type="ORF">HMPREF9470_05357</name>
</gene>
<dbReference type="PROSITE" id="PS50928">
    <property type="entry name" value="ABC_TM1"/>
    <property type="match status" value="1"/>
</dbReference>
<keyword evidence="4 7" id="KW-0812">Transmembrane</keyword>
<keyword evidence="3" id="KW-1003">Cell membrane</keyword>
<evidence type="ECO:0000256" key="5">
    <source>
        <dbReference type="ARBA" id="ARBA00022989"/>
    </source>
</evidence>
<feature type="transmembrane region" description="Helical" evidence="7">
    <location>
        <begin position="131"/>
        <end position="152"/>
    </location>
</feature>
<evidence type="ECO:0000259" key="8">
    <source>
        <dbReference type="PROSITE" id="PS50928"/>
    </source>
</evidence>
<comment type="subcellular location">
    <subcellularLocation>
        <location evidence="1 7">Cell membrane</location>
        <topology evidence="1 7">Multi-pass membrane protein</topology>
    </subcellularLocation>
</comment>
<dbReference type="GeneID" id="93166480"/>
<organism evidence="9 10">
    <name type="scientific">[Clostridium] citroniae WAL-19142</name>
    <dbReference type="NCBI Taxonomy" id="742734"/>
    <lineage>
        <taxon>Bacteria</taxon>
        <taxon>Bacillati</taxon>
        <taxon>Bacillota</taxon>
        <taxon>Clostridia</taxon>
        <taxon>Lachnospirales</taxon>
        <taxon>Lachnospiraceae</taxon>
        <taxon>Enterocloster</taxon>
    </lineage>
</organism>
<dbReference type="InterPro" id="IPR000515">
    <property type="entry name" value="MetI-like"/>
</dbReference>
<dbReference type="GO" id="GO:0005886">
    <property type="term" value="C:plasma membrane"/>
    <property type="evidence" value="ECO:0007669"/>
    <property type="project" value="UniProtKB-SubCell"/>
</dbReference>
<dbReference type="Gene3D" id="1.10.3720.10">
    <property type="entry name" value="MetI-like"/>
    <property type="match status" value="1"/>
</dbReference>
<dbReference type="Proteomes" id="UP000037392">
    <property type="component" value="Unassembled WGS sequence"/>
</dbReference>
<dbReference type="InterPro" id="IPR035906">
    <property type="entry name" value="MetI-like_sf"/>
</dbReference>
<feature type="domain" description="ABC transmembrane type-1" evidence="8">
    <location>
        <begin position="93"/>
        <end position="268"/>
    </location>
</feature>
<dbReference type="CDD" id="cd06261">
    <property type="entry name" value="TM_PBP2"/>
    <property type="match status" value="1"/>
</dbReference>